<gene>
    <name evidence="2" type="ORF">PBY51_013847</name>
</gene>
<reference evidence="2 3" key="1">
    <citation type="journal article" date="2023" name="Genes (Basel)">
        <title>Chromosome-Level Genome Assembly and Circadian Gene Repertoire of the Patagonia Blennie Eleginops maclovinus-The Closest Ancestral Proxy of Antarctic Cryonotothenioids.</title>
        <authorList>
            <person name="Cheng C.C."/>
            <person name="Rivera-Colon A.G."/>
            <person name="Minhas B.F."/>
            <person name="Wilson L."/>
            <person name="Rayamajhi N."/>
            <person name="Vargas-Chacoff L."/>
            <person name="Catchen J.M."/>
        </authorList>
    </citation>
    <scope>NUCLEOTIDE SEQUENCE [LARGE SCALE GENOMIC DNA]</scope>
    <source>
        <strain evidence="2">JMC-PN-2008</strain>
    </source>
</reference>
<dbReference type="Proteomes" id="UP001346869">
    <property type="component" value="Unassembled WGS sequence"/>
</dbReference>
<comment type="caution">
    <text evidence="2">The sequence shown here is derived from an EMBL/GenBank/DDBJ whole genome shotgun (WGS) entry which is preliminary data.</text>
</comment>
<protein>
    <submittedName>
        <fullName evidence="2">Uncharacterized protein</fullName>
    </submittedName>
</protein>
<feature type="compositionally biased region" description="Pro residues" evidence="1">
    <location>
        <begin position="1"/>
        <end position="14"/>
    </location>
</feature>
<name>A0AAN7Y7L6_ELEMC</name>
<keyword evidence="3" id="KW-1185">Reference proteome</keyword>
<feature type="region of interest" description="Disordered" evidence="1">
    <location>
        <begin position="1"/>
        <end position="48"/>
    </location>
</feature>
<accession>A0AAN7Y7L6</accession>
<evidence type="ECO:0000256" key="1">
    <source>
        <dbReference type="SAM" id="MobiDB-lite"/>
    </source>
</evidence>
<feature type="compositionally biased region" description="Pro residues" evidence="1">
    <location>
        <begin position="67"/>
        <end position="88"/>
    </location>
</feature>
<sequence length="88" mass="8919">MLAPSQPPGPPPLNPFVEPFVGPRLAFGGATGACQSPKGEKRPQAPPVFVAPRAPAPLAFGSIFGPPLLPGRPPPPDCSPPFPVGPPN</sequence>
<feature type="region of interest" description="Disordered" evidence="1">
    <location>
        <begin position="63"/>
        <end position="88"/>
    </location>
</feature>
<organism evidence="2 3">
    <name type="scientific">Eleginops maclovinus</name>
    <name type="common">Patagonian blennie</name>
    <name type="synonym">Eleginus maclovinus</name>
    <dbReference type="NCBI Taxonomy" id="56733"/>
    <lineage>
        <taxon>Eukaryota</taxon>
        <taxon>Metazoa</taxon>
        <taxon>Chordata</taxon>
        <taxon>Craniata</taxon>
        <taxon>Vertebrata</taxon>
        <taxon>Euteleostomi</taxon>
        <taxon>Actinopterygii</taxon>
        <taxon>Neopterygii</taxon>
        <taxon>Teleostei</taxon>
        <taxon>Neoteleostei</taxon>
        <taxon>Acanthomorphata</taxon>
        <taxon>Eupercaria</taxon>
        <taxon>Perciformes</taxon>
        <taxon>Notothenioidei</taxon>
        <taxon>Eleginopidae</taxon>
        <taxon>Eleginops</taxon>
    </lineage>
</organism>
<dbReference type="EMBL" id="JAUZQC010000004">
    <property type="protein sequence ID" value="KAK5873216.1"/>
    <property type="molecule type" value="Genomic_DNA"/>
</dbReference>
<evidence type="ECO:0000313" key="3">
    <source>
        <dbReference type="Proteomes" id="UP001346869"/>
    </source>
</evidence>
<reference evidence="2 3" key="2">
    <citation type="journal article" date="2023" name="Mol. Biol. Evol.">
        <title>Genomics of Secondarily Temperate Adaptation in the Only Non-Antarctic Icefish.</title>
        <authorList>
            <person name="Rivera-Colon A.G."/>
            <person name="Rayamajhi N."/>
            <person name="Minhas B.F."/>
            <person name="Madrigal G."/>
            <person name="Bilyk K.T."/>
            <person name="Yoon V."/>
            <person name="Hune M."/>
            <person name="Gregory S."/>
            <person name="Cheng C.H.C."/>
            <person name="Catchen J.M."/>
        </authorList>
    </citation>
    <scope>NUCLEOTIDE SEQUENCE [LARGE SCALE GENOMIC DNA]</scope>
    <source>
        <strain evidence="2">JMC-PN-2008</strain>
    </source>
</reference>
<proteinExistence type="predicted"/>
<dbReference type="AlphaFoldDB" id="A0AAN7Y7L6"/>
<evidence type="ECO:0000313" key="2">
    <source>
        <dbReference type="EMBL" id="KAK5873216.1"/>
    </source>
</evidence>